<feature type="binding site" evidence="10">
    <location>
        <position position="29"/>
    </location>
    <ligand>
        <name>Zn(2+)</name>
        <dbReference type="ChEBI" id="CHEBI:29105"/>
    </ligand>
</feature>
<dbReference type="Gene3D" id="3.30.479.10">
    <property type="entry name" value="6-pyruvoyl tetrahydropterin synthase/QueD"/>
    <property type="match status" value="1"/>
</dbReference>
<dbReference type="GO" id="GO:0008616">
    <property type="term" value="P:tRNA queuosine(34) biosynthetic process"/>
    <property type="evidence" value="ECO:0007669"/>
    <property type="project" value="UniProtKB-KW"/>
</dbReference>
<evidence type="ECO:0000256" key="8">
    <source>
        <dbReference type="PIRNR" id="PIRNR006113"/>
    </source>
</evidence>
<comment type="similarity">
    <text evidence="2 8">Belongs to the PTPS family. QueD subfamily.</text>
</comment>
<dbReference type="UniPathway" id="UPA00391"/>
<dbReference type="EMBL" id="QMDV01000002">
    <property type="protein sequence ID" value="RAU82820.1"/>
    <property type="molecule type" value="Genomic_DNA"/>
</dbReference>
<feature type="active site" description="Proton acceptor" evidence="9">
    <location>
        <position position="25"/>
    </location>
</feature>
<dbReference type="PIRSF" id="PIRSF006113">
    <property type="entry name" value="PTP_synth"/>
    <property type="match status" value="1"/>
</dbReference>
<evidence type="ECO:0000256" key="9">
    <source>
        <dbReference type="PIRSR" id="PIRSR006113-1"/>
    </source>
</evidence>
<evidence type="ECO:0000313" key="11">
    <source>
        <dbReference type="EMBL" id="RAU82820.1"/>
    </source>
</evidence>
<reference evidence="11 12" key="1">
    <citation type="submission" date="2018-06" db="EMBL/GenBank/DDBJ databases">
        <authorList>
            <person name="Liu Z.-W."/>
        </authorList>
    </citation>
    <scope>NUCLEOTIDE SEQUENCE [LARGE SCALE GENOMIC DNA]</scope>
    <source>
        <strain evidence="11 12">2b14</strain>
    </source>
</reference>
<evidence type="ECO:0000256" key="3">
    <source>
        <dbReference type="ARBA" id="ARBA00018141"/>
    </source>
</evidence>
<proteinExistence type="inferred from homology"/>
<reference evidence="11 12" key="2">
    <citation type="submission" date="2018-07" db="EMBL/GenBank/DDBJ databases">
        <title>Pontibacter sp. 2b14 genomic sequence and assembly.</title>
        <authorList>
            <person name="Du Z.-J."/>
        </authorList>
    </citation>
    <scope>NUCLEOTIDE SEQUENCE [LARGE SCALE GENOMIC DNA]</scope>
    <source>
        <strain evidence="11 12">2b14</strain>
    </source>
</reference>
<dbReference type="InterPro" id="IPR038418">
    <property type="entry name" value="6-PTP_synth/QueD_sf"/>
</dbReference>
<name>A0A364REQ3_9BACT</name>
<evidence type="ECO:0000256" key="6">
    <source>
        <dbReference type="ARBA" id="ARBA00023239"/>
    </source>
</evidence>
<keyword evidence="5 8" id="KW-0862">Zinc</keyword>
<keyword evidence="12" id="KW-1185">Reference proteome</keyword>
<evidence type="ECO:0000256" key="4">
    <source>
        <dbReference type="ARBA" id="ARBA00022723"/>
    </source>
</evidence>
<comment type="caution">
    <text evidence="11">The sequence shown here is derived from an EMBL/GenBank/DDBJ whole genome shotgun (WGS) entry which is preliminary data.</text>
</comment>
<evidence type="ECO:0000256" key="1">
    <source>
        <dbReference type="ARBA" id="ARBA00005061"/>
    </source>
</evidence>
<dbReference type="InterPro" id="IPR007115">
    <property type="entry name" value="6-PTP_synth/QueD"/>
</dbReference>
<evidence type="ECO:0000256" key="2">
    <source>
        <dbReference type="ARBA" id="ARBA00008900"/>
    </source>
</evidence>
<dbReference type="OrthoDB" id="9804698at2"/>
<organism evidence="11 12">
    <name type="scientific">Pontibacter arcticus</name>
    <dbReference type="NCBI Taxonomy" id="2080288"/>
    <lineage>
        <taxon>Bacteria</taxon>
        <taxon>Pseudomonadati</taxon>
        <taxon>Bacteroidota</taxon>
        <taxon>Cytophagia</taxon>
        <taxon>Cytophagales</taxon>
        <taxon>Hymenobacteraceae</taxon>
        <taxon>Pontibacter</taxon>
    </lineage>
</organism>
<dbReference type="EC" id="4.-.-.-" evidence="8"/>
<dbReference type="PANTHER" id="PTHR12589:SF7">
    <property type="entry name" value="6-PYRUVOYL TETRAHYDROBIOPTERIN SYNTHASE"/>
    <property type="match status" value="1"/>
</dbReference>
<comment type="cofactor">
    <cofactor evidence="8 10">
        <name>Zn(2+)</name>
        <dbReference type="ChEBI" id="CHEBI:29105"/>
    </cofactor>
    <text evidence="8 10">Binds 1 zinc ion per subunit.</text>
</comment>
<comment type="pathway">
    <text evidence="1 8">Purine metabolism; 7-cyano-7-deazaguanine biosynthesis.</text>
</comment>
<keyword evidence="8" id="KW-0671">Queuosine biosynthesis</keyword>
<dbReference type="SUPFAM" id="SSF55620">
    <property type="entry name" value="Tetrahydrobiopterin biosynthesis enzymes-like"/>
    <property type="match status" value="1"/>
</dbReference>
<keyword evidence="4 8" id="KW-0479">Metal-binding</keyword>
<dbReference type="Proteomes" id="UP000251692">
    <property type="component" value="Unassembled WGS sequence"/>
</dbReference>
<gene>
    <name evidence="11" type="ORF">DP923_06095</name>
</gene>
<keyword evidence="6 8" id="KW-0456">Lyase</keyword>
<dbReference type="PANTHER" id="PTHR12589">
    <property type="entry name" value="PYRUVOYL TETRAHYDROBIOPTERIN SYNTHASE"/>
    <property type="match status" value="1"/>
</dbReference>
<feature type="active site" description="Charge relay system" evidence="9">
    <location>
        <position position="75"/>
    </location>
</feature>
<dbReference type="Pfam" id="PF01242">
    <property type="entry name" value="PTPS"/>
    <property type="match status" value="1"/>
</dbReference>
<dbReference type="AlphaFoldDB" id="A0A364REQ3"/>
<sequence>MAKIRLTRLFSFEMAHALNGYDGACRNIHGHSYKLQVTVIGTPLEATEHPKNGMVMDFGNLKKLVYHAILDELDHALLLPDTSNPELVETLQKLHHKLVLTPYQPTCENMLLDFKTRLQNQMPLHVELHSIKLWETQNSFAEWYAADQV</sequence>
<accession>A0A364REQ3</accession>
<dbReference type="RefSeq" id="WP_112304969.1">
    <property type="nucleotide sequence ID" value="NZ_QMDV01000002.1"/>
</dbReference>
<comment type="catalytic activity">
    <reaction evidence="7 8">
        <text>7,8-dihydroneopterin 3'-triphosphate + H2O = 6-carboxy-5,6,7,8-tetrahydropterin + triphosphate + acetaldehyde + 2 H(+)</text>
        <dbReference type="Rhea" id="RHEA:27966"/>
        <dbReference type="ChEBI" id="CHEBI:15343"/>
        <dbReference type="ChEBI" id="CHEBI:15377"/>
        <dbReference type="ChEBI" id="CHEBI:15378"/>
        <dbReference type="ChEBI" id="CHEBI:18036"/>
        <dbReference type="ChEBI" id="CHEBI:58462"/>
        <dbReference type="ChEBI" id="CHEBI:61032"/>
        <dbReference type="EC" id="4.1.2.50"/>
    </reaction>
</comment>
<evidence type="ECO:0000256" key="5">
    <source>
        <dbReference type="ARBA" id="ARBA00022833"/>
    </source>
</evidence>
<evidence type="ECO:0000256" key="10">
    <source>
        <dbReference type="PIRSR" id="PIRSR006113-2"/>
    </source>
</evidence>
<evidence type="ECO:0000313" key="12">
    <source>
        <dbReference type="Proteomes" id="UP000251692"/>
    </source>
</evidence>
<feature type="binding site" evidence="10">
    <location>
        <position position="16"/>
    </location>
    <ligand>
        <name>Zn(2+)</name>
        <dbReference type="ChEBI" id="CHEBI:29105"/>
    </ligand>
</feature>
<feature type="active site" description="Charge relay system" evidence="9">
    <location>
        <position position="135"/>
    </location>
</feature>
<dbReference type="GO" id="GO:0070497">
    <property type="term" value="F:6-carboxytetrahydropterin synthase activity"/>
    <property type="evidence" value="ECO:0007669"/>
    <property type="project" value="UniProtKB-EC"/>
</dbReference>
<dbReference type="GO" id="GO:0046872">
    <property type="term" value="F:metal ion binding"/>
    <property type="evidence" value="ECO:0007669"/>
    <property type="project" value="UniProtKB-KW"/>
</dbReference>
<protein>
    <recommendedName>
        <fullName evidence="3 8">6-carboxy-5,6,7,8-tetrahydropterin synthase</fullName>
        <ecNumber evidence="8">4.-.-.-</ecNumber>
    </recommendedName>
</protein>
<evidence type="ECO:0000256" key="7">
    <source>
        <dbReference type="ARBA" id="ARBA00048807"/>
    </source>
</evidence>
<feature type="binding site" evidence="10">
    <location>
        <position position="31"/>
    </location>
    <ligand>
        <name>Zn(2+)</name>
        <dbReference type="ChEBI" id="CHEBI:29105"/>
    </ligand>
</feature>